<dbReference type="AlphaFoldDB" id="A0AAU9K6G1"/>
<dbReference type="Proteomes" id="UP001162131">
    <property type="component" value="Unassembled WGS sequence"/>
</dbReference>
<gene>
    <name evidence="1" type="ORF">BSTOLATCC_MIC59960</name>
</gene>
<evidence type="ECO:0000313" key="1">
    <source>
        <dbReference type="EMBL" id="CAG9333802.1"/>
    </source>
</evidence>
<sequence>MISKGFIFFLKICKKNASKKVKNRQKASKMGQMFAKVLPSVSEQNDWEIPIFWVKSPSASEQIIFLIYKW</sequence>
<dbReference type="EMBL" id="CAJZBQ010000057">
    <property type="protein sequence ID" value="CAG9333802.1"/>
    <property type="molecule type" value="Genomic_DNA"/>
</dbReference>
<protein>
    <submittedName>
        <fullName evidence="1">Uncharacterized protein</fullName>
    </submittedName>
</protein>
<accession>A0AAU9K6G1</accession>
<proteinExistence type="predicted"/>
<name>A0AAU9K6G1_9CILI</name>
<reference evidence="1" key="1">
    <citation type="submission" date="2021-09" db="EMBL/GenBank/DDBJ databases">
        <authorList>
            <consortium name="AG Swart"/>
            <person name="Singh M."/>
            <person name="Singh A."/>
            <person name="Seah K."/>
            <person name="Emmerich C."/>
        </authorList>
    </citation>
    <scope>NUCLEOTIDE SEQUENCE</scope>
    <source>
        <strain evidence="1">ATCC30299</strain>
    </source>
</reference>
<comment type="caution">
    <text evidence="1">The sequence shown here is derived from an EMBL/GenBank/DDBJ whole genome shotgun (WGS) entry which is preliminary data.</text>
</comment>
<organism evidence="1 2">
    <name type="scientific">Blepharisma stoltei</name>
    <dbReference type="NCBI Taxonomy" id="1481888"/>
    <lineage>
        <taxon>Eukaryota</taxon>
        <taxon>Sar</taxon>
        <taxon>Alveolata</taxon>
        <taxon>Ciliophora</taxon>
        <taxon>Postciliodesmatophora</taxon>
        <taxon>Heterotrichea</taxon>
        <taxon>Heterotrichida</taxon>
        <taxon>Blepharismidae</taxon>
        <taxon>Blepharisma</taxon>
    </lineage>
</organism>
<keyword evidence="2" id="KW-1185">Reference proteome</keyword>
<evidence type="ECO:0000313" key="2">
    <source>
        <dbReference type="Proteomes" id="UP001162131"/>
    </source>
</evidence>